<keyword evidence="4 7" id="KW-0812">Transmembrane</keyword>
<protein>
    <submittedName>
        <fullName evidence="9">Acyltransferase</fullName>
    </submittedName>
</protein>
<evidence type="ECO:0000256" key="3">
    <source>
        <dbReference type="ARBA" id="ARBA00022475"/>
    </source>
</evidence>
<evidence type="ECO:0000256" key="5">
    <source>
        <dbReference type="ARBA" id="ARBA00022989"/>
    </source>
</evidence>
<accession>A0A8B2NJI1</accession>
<feature type="transmembrane region" description="Helical" evidence="7">
    <location>
        <begin position="201"/>
        <end position="220"/>
    </location>
</feature>
<dbReference type="Pfam" id="PF01757">
    <property type="entry name" value="Acyl_transf_3"/>
    <property type="match status" value="1"/>
</dbReference>
<feature type="domain" description="Acyltransferase 3" evidence="8">
    <location>
        <begin position="7"/>
        <end position="311"/>
    </location>
</feature>
<organism evidence="9 10">
    <name type="scientific">Acuticoccus sediminis</name>
    <dbReference type="NCBI Taxonomy" id="2184697"/>
    <lineage>
        <taxon>Bacteria</taxon>
        <taxon>Pseudomonadati</taxon>
        <taxon>Pseudomonadota</taxon>
        <taxon>Alphaproteobacteria</taxon>
        <taxon>Hyphomicrobiales</taxon>
        <taxon>Amorphaceae</taxon>
        <taxon>Acuticoccus</taxon>
    </lineage>
</organism>
<feature type="transmembrane region" description="Helical" evidence="7">
    <location>
        <begin position="232"/>
        <end position="255"/>
    </location>
</feature>
<dbReference type="OrthoDB" id="9814956at2"/>
<keyword evidence="10" id="KW-1185">Reference proteome</keyword>
<evidence type="ECO:0000259" key="8">
    <source>
        <dbReference type="Pfam" id="PF01757"/>
    </source>
</evidence>
<keyword evidence="5 7" id="KW-1133">Transmembrane helix</keyword>
<gene>
    <name evidence="9" type="ORF">DLJ53_29795</name>
</gene>
<evidence type="ECO:0000256" key="1">
    <source>
        <dbReference type="ARBA" id="ARBA00004651"/>
    </source>
</evidence>
<feature type="transmembrane region" description="Helical" evidence="7">
    <location>
        <begin position="79"/>
        <end position="97"/>
    </location>
</feature>
<feature type="transmembrane region" description="Helical" evidence="7">
    <location>
        <begin position="294"/>
        <end position="313"/>
    </location>
</feature>
<dbReference type="RefSeq" id="WP_111351964.1">
    <property type="nucleotide sequence ID" value="NZ_QHHQ01000009.1"/>
</dbReference>
<comment type="similarity">
    <text evidence="2">Belongs to the acyltransferase 3 family.</text>
</comment>
<keyword evidence="6 7" id="KW-0472">Membrane</keyword>
<dbReference type="Proteomes" id="UP000249590">
    <property type="component" value="Unassembled WGS sequence"/>
</dbReference>
<evidence type="ECO:0000313" key="9">
    <source>
        <dbReference type="EMBL" id="RAH97390.1"/>
    </source>
</evidence>
<reference evidence="9 10" key="1">
    <citation type="submission" date="2018-05" db="EMBL/GenBank/DDBJ databases">
        <title>Acuticoccus sediminis sp. nov., isolated from deep-sea sediment of Indian Ocean.</title>
        <authorList>
            <person name="Liu X."/>
            <person name="Lai Q."/>
            <person name="Du Y."/>
            <person name="Sun F."/>
            <person name="Zhang X."/>
            <person name="Wang S."/>
            <person name="Shao Z."/>
        </authorList>
    </citation>
    <scope>NUCLEOTIDE SEQUENCE [LARGE SCALE GENOMIC DNA]</scope>
    <source>
        <strain evidence="9 10">PTG4-2</strain>
    </source>
</reference>
<name>A0A8B2NJI1_9HYPH</name>
<dbReference type="EMBL" id="QHHQ01000009">
    <property type="protein sequence ID" value="RAH97390.1"/>
    <property type="molecule type" value="Genomic_DNA"/>
</dbReference>
<proteinExistence type="inferred from homology"/>
<comment type="caution">
    <text evidence="9">The sequence shown here is derived from an EMBL/GenBank/DDBJ whole genome shotgun (WGS) entry which is preliminary data.</text>
</comment>
<evidence type="ECO:0000256" key="2">
    <source>
        <dbReference type="ARBA" id="ARBA00007400"/>
    </source>
</evidence>
<feature type="transmembrane region" description="Helical" evidence="7">
    <location>
        <begin position="12"/>
        <end position="30"/>
    </location>
</feature>
<feature type="transmembrane region" description="Helical" evidence="7">
    <location>
        <begin position="126"/>
        <end position="144"/>
    </location>
</feature>
<dbReference type="PANTHER" id="PTHR40074:SF2">
    <property type="entry name" value="O-ACETYLTRANSFERASE WECH"/>
    <property type="match status" value="1"/>
</dbReference>
<dbReference type="GO" id="GO:0005886">
    <property type="term" value="C:plasma membrane"/>
    <property type="evidence" value="ECO:0007669"/>
    <property type="project" value="UniProtKB-SubCell"/>
</dbReference>
<dbReference type="GO" id="GO:0009246">
    <property type="term" value="P:enterobacterial common antigen biosynthetic process"/>
    <property type="evidence" value="ECO:0007669"/>
    <property type="project" value="TreeGrafter"/>
</dbReference>
<keyword evidence="9" id="KW-0012">Acyltransferase</keyword>
<feature type="transmembrane region" description="Helical" evidence="7">
    <location>
        <begin position="267"/>
        <end position="288"/>
    </location>
</feature>
<feature type="transmembrane region" description="Helical" evidence="7">
    <location>
        <begin position="151"/>
        <end position="170"/>
    </location>
</feature>
<dbReference type="InterPro" id="IPR002656">
    <property type="entry name" value="Acyl_transf_3_dom"/>
</dbReference>
<keyword evidence="3" id="KW-1003">Cell membrane</keyword>
<feature type="transmembrane region" description="Helical" evidence="7">
    <location>
        <begin position="176"/>
        <end position="194"/>
    </location>
</feature>
<evidence type="ECO:0000313" key="10">
    <source>
        <dbReference type="Proteomes" id="UP000249590"/>
    </source>
</evidence>
<sequence>MADKERIAWLDVAKGTSILLVVTLHATHYLREYDLASYGFVQINNLFAPIRMPLFFAVSGLLGTRAVTRRWSELLTSRLVIFAYLFALWTFIRWAYFGNVQTNVLTPEEGSTYAELLVAWVRPNTGIWFIWALAIFFFLGKLLYRVRHLALPVFAVLAFLTFGHVIEIDAFSQRNLVWYAPFFLGGAWYGHHILRAVTERPLAVGILGGAVFAALSIAVASLEGLAFGAGRLVLSVAGLAVGAAVSIALAAFLPSRTALTYLGRNTLPIYVAHVMIVAALAAVLAVTTENVPLVRYWGVPFIVAVTVVLALGLKAAVDAAGLRWAYAPPVLPRRAAVAVGTA</sequence>
<dbReference type="AlphaFoldDB" id="A0A8B2NJI1"/>
<keyword evidence="9" id="KW-0808">Transferase</keyword>
<evidence type="ECO:0000256" key="4">
    <source>
        <dbReference type="ARBA" id="ARBA00022692"/>
    </source>
</evidence>
<comment type="subcellular location">
    <subcellularLocation>
        <location evidence="1">Cell membrane</location>
        <topology evidence="1">Multi-pass membrane protein</topology>
    </subcellularLocation>
</comment>
<dbReference type="GO" id="GO:0016413">
    <property type="term" value="F:O-acetyltransferase activity"/>
    <property type="evidence" value="ECO:0007669"/>
    <property type="project" value="TreeGrafter"/>
</dbReference>
<feature type="transmembrane region" description="Helical" evidence="7">
    <location>
        <begin position="50"/>
        <end position="67"/>
    </location>
</feature>
<dbReference type="PANTHER" id="PTHR40074">
    <property type="entry name" value="O-ACETYLTRANSFERASE WECH"/>
    <property type="match status" value="1"/>
</dbReference>
<evidence type="ECO:0000256" key="7">
    <source>
        <dbReference type="SAM" id="Phobius"/>
    </source>
</evidence>
<evidence type="ECO:0000256" key="6">
    <source>
        <dbReference type="ARBA" id="ARBA00023136"/>
    </source>
</evidence>